<gene>
    <name evidence="3" type="ORF">PPAR1163_LOCUS14737</name>
</gene>
<protein>
    <submittedName>
        <fullName evidence="3">Uncharacterized protein</fullName>
    </submittedName>
</protein>
<organism evidence="3">
    <name type="scientific">Phaeomonas parva</name>
    <dbReference type="NCBI Taxonomy" id="124430"/>
    <lineage>
        <taxon>Eukaryota</taxon>
        <taxon>Sar</taxon>
        <taxon>Stramenopiles</taxon>
        <taxon>Ochrophyta</taxon>
        <taxon>Pinguiophyceae</taxon>
        <taxon>Pinguiochrysidales</taxon>
        <taxon>Pinguiochrysidaceae</taxon>
        <taxon>Phaeomonas</taxon>
    </lineage>
</organism>
<feature type="transmembrane region" description="Helical" evidence="2">
    <location>
        <begin position="128"/>
        <end position="149"/>
    </location>
</feature>
<keyword evidence="2" id="KW-1133">Transmembrane helix</keyword>
<sequence length="332" mass="36497">MSSPEAASRAESFRSRFRRKRNASGGSGSDVDDVEASGERQLSPVDESGDVAEERDQDRIAAFEKDEDNFYTRITNASAPPLYPLRTKDGRGVASAAADRFHQMSLDKLHLRKQSSTSYMGNFDAETLLSVSVALKFLMIAAFICAALSEQYICHVDKICFADRDKQGLHQPWLALTLTLTPPHHADLHLEIADPATPVERGDAIFPIAMVVMLIIVPVGYSLADTGADGTRVYQFANNALMFITAVFFIVAAAWSSDDGSKTDYLEVATDNWDTYSDTVQWYYGDAQSLADQAQEYVNNVTAVATVMAVLFSLAWVFSLIAVCSSHYQAGW</sequence>
<reference evidence="3" key="1">
    <citation type="submission" date="2021-01" db="EMBL/GenBank/DDBJ databases">
        <authorList>
            <person name="Corre E."/>
            <person name="Pelletier E."/>
            <person name="Niang G."/>
            <person name="Scheremetjew M."/>
            <person name="Finn R."/>
            <person name="Kale V."/>
            <person name="Holt S."/>
            <person name="Cochrane G."/>
            <person name="Meng A."/>
            <person name="Brown T."/>
            <person name="Cohen L."/>
        </authorList>
    </citation>
    <scope>NUCLEOTIDE SEQUENCE</scope>
    <source>
        <strain evidence="3">CCMP2877</strain>
    </source>
</reference>
<dbReference type="EMBL" id="HBGJ01022868">
    <property type="protein sequence ID" value="CAD9256366.1"/>
    <property type="molecule type" value="Transcribed_RNA"/>
</dbReference>
<proteinExistence type="predicted"/>
<feature type="transmembrane region" description="Helical" evidence="2">
    <location>
        <begin position="236"/>
        <end position="255"/>
    </location>
</feature>
<feature type="transmembrane region" description="Helical" evidence="2">
    <location>
        <begin position="204"/>
        <end position="224"/>
    </location>
</feature>
<keyword evidence="2" id="KW-0472">Membrane</keyword>
<evidence type="ECO:0000313" key="3">
    <source>
        <dbReference type="EMBL" id="CAD9256366.1"/>
    </source>
</evidence>
<evidence type="ECO:0000256" key="1">
    <source>
        <dbReference type="SAM" id="MobiDB-lite"/>
    </source>
</evidence>
<name>A0A7S1U491_9STRA</name>
<dbReference type="AlphaFoldDB" id="A0A7S1U491"/>
<feature type="compositionally biased region" description="Low complexity" evidence="1">
    <location>
        <begin position="1"/>
        <end position="10"/>
    </location>
</feature>
<accession>A0A7S1U491</accession>
<keyword evidence="2" id="KW-0812">Transmembrane</keyword>
<evidence type="ECO:0000256" key="2">
    <source>
        <dbReference type="SAM" id="Phobius"/>
    </source>
</evidence>
<feature type="transmembrane region" description="Helical" evidence="2">
    <location>
        <begin position="303"/>
        <end position="324"/>
    </location>
</feature>
<feature type="region of interest" description="Disordered" evidence="1">
    <location>
        <begin position="1"/>
        <end position="55"/>
    </location>
</feature>